<evidence type="ECO:0000313" key="3">
    <source>
        <dbReference type="Proteomes" id="UP001059617"/>
    </source>
</evidence>
<keyword evidence="3" id="KW-1185">Reference proteome</keyword>
<evidence type="ECO:0000313" key="2">
    <source>
        <dbReference type="EMBL" id="UWP86477.1"/>
    </source>
</evidence>
<dbReference type="Pfam" id="PF12770">
    <property type="entry name" value="CHAT"/>
    <property type="match status" value="1"/>
</dbReference>
<evidence type="ECO:0000259" key="1">
    <source>
        <dbReference type="Pfam" id="PF12770"/>
    </source>
</evidence>
<dbReference type="Proteomes" id="UP001059617">
    <property type="component" value="Chromosome"/>
</dbReference>
<name>A0ABY5W9D1_9ACTN</name>
<gene>
    <name evidence="2" type="ORF">Dfulv_20430</name>
</gene>
<dbReference type="InterPro" id="IPR024983">
    <property type="entry name" value="CHAT_dom"/>
</dbReference>
<protein>
    <submittedName>
        <fullName evidence="2">CHAT domain-containing protein</fullName>
    </submittedName>
</protein>
<accession>A0ABY5W9D1</accession>
<reference evidence="2" key="1">
    <citation type="submission" date="2021-04" db="EMBL/GenBank/DDBJ databases">
        <authorList>
            <person name="Hartkoorn R.C."/>
            <person name="Beaudoing E."/>
            <person name="Hot D."/>
        </authorList>
    </citation>
    <scope>NUCLEOTIDE SEQUENCE</scope>
    <source>
        <strain evidence="2">NRRL B-16292</strain>
    </source>
</reference>
<proteinExistence type="predicted"/>
<organism evidence="2 3">
    <name type="scientific">Dactylosporangium fulvum</name>
    <dbReference type="NCBI Taxonomy" id="53359"/>
    <lineage>
        <taxon>Bacteria</taxon>
        <taxon>Bacillati</taxon>
        <taxon>Actinomycetota</taxon>
        <taxon>Actinomycetes</taxon>
        <taxon>Micromonosporales</taxon>
        <taxon>Micromonosporaceae</taxon>
        <taxon>Dactylosporangium</taxon>
    </lineage>
</organism>
<dbReference type="RefSeq" id="WP_259865688.1">
    <property type="nucleotide sequence ID" value="NZ_BAAAST010000195.1"/>
</dbReference>
<dbReference type="EMBL" id="CP073720">
    <property type="protein sequence ID" value="UWP86477.1"/>
    <property type="molecule type" value="Genomic_DNA"/>
</dbReference>
<feature type="domain" description="CHAT" evidence="1">
    <location>
        <begin position="490"/>
        <end position="773"/>
    </location>
</feature>
<reference evidence="2" key="2">
    <citation type="submission" date="2022-09" db="EMBL/GenBank/DDBJ databases">
        <title>Biosynthetic gene clusters of Dactylosporangioum fulvum.</title>
        <authorList>
            <person name="Caradec T."/>
        </authorList>
    </citation>
    <scope>NUCLEOTIDE SEQUENCE</scope>
    <source>
        <strain evidence="2">NRRL B-16292</strain>
    </source>
</reference>
<sequence>MLAVGAAINDLAEGGAGTHRLVTAVEELAGHAVDDPELLVHVEMLRLTAEMFRAREDRDLATLTALPGRVAELRERVGPDSPYEDDLKSLATLTELMALSATGRPADLLKALPRLLRLKGPPGFATAVPVLGDAFGGTVRDRDLAKLRREAVTGKLSPPERANLLGQLGFVNAKRGADNPALFSVAVLDLRRAVRESPAGDIHRALYLTVLGDTLLQRAVATMAAPTPLRRWLLRPSLRPRAGARADVGEAVAVLEEALDTAGWPGHAFWSMAAVTLGAAYRLAGRPADARDVGLRGLRGHAWRALLQPDTAARTAAVKYASPDAMTVAGWHITDGDAAGAAVALDACRGLILHAATEYADVPTRLAAVGAEELAAQWRAHPGALDEVPIELRRAALQRLTTAGGLLDPPPEAEVRAALTAVGADALVYLVPPDAGPAAAVIVPAAGPPTILPLPRLTTLPGTPATDPAADPARDLAAIVRQPNQLGTLCDWAWDAAIGPLLDTLGTPAPRLVLVPMGELATVPWHAARHVVDGRPEYAIERAVFSYAASARMLCRTADRPATAIEPALVVGDPDTAGAATALPAARDEALAVAGLYRDATYVGRLADGTPSPAGAGTPEEVLGWLADGSAGPGGVLHLACHGVVIDGAGTQDTSYLLLAGGRRLAAERLAATMATHAARRPALVVLAACSSGVSGRGWDEAFSLSTTFLASGAGSVVAAHRSLPDQPTSDLMVLFHRYLLVEGLAPVDALRAAQLAFLDRDVTDWAGVVHYGR</sequence>